<dbReference type="InterPro" id="IPR002469">
    <property type="entry name" value="Peptidase_S9B_N"/>
</dbReference>
<gene>
    <name evidence="2" type="ORF">RYX56_22635</name>
</gene>
<protein>
    <submittedName>
        <fullName evidence="2">DPP IV N-terminal domain-containing protein</fullName>
    </submittedName>
</protein>
<comment type="caution">
    <text evidence="2">The sequence shown here is derived from an EMBL/GenBank/DDBJ whole genome shotgun (WGS) entry which is preliminary data.</text>
</comment>
<dbReference type="Proteomes" id="UP001287282">
    <property type="component" value="Unassembled WGS sequence"/>
</dbReference>
<feature type="domain" description="Dipeptidylpeptidase IV N-terminal" evidence="1">
    <location>
        <begin position="5"/>
        <end position="88"/>
    </location>
</feature>
<dbReference type="Gene3D" id="2.140.10.30">
    <property type="entry name" value="Dipeptidylpeptidase IV, N-terminal domain"/>
    <property type="match status" value="1"/>
</dbReference>
<dbReference type="SUPFAM" id="SSF82171">
    <property type="entry name" value="DPP6 N-terminal domain-like"/>
    <property type="match status" value="1"/>
</dbReference>
<keyword evidence="3" id="KW-1185">Reference proteome</keyword>
<sequence>LLYGDPATLAVRTILREQTPAWFEVETGFTDLTGGTLTFLDSGQGFVWTSERDGYRHLYLYRADGTFVRPLTRGPWDVTGFLGADERAGT</sequence>
<proteinExistence type="predicted"/>
<organism evidence="2 3">
    <name type="scientific">Alkalihalophilus lindianensis</name>
    <dbReference type="NCBI Taxonomy" id="1630542"/>
    <lineage>
        <taxon>Bacteria</taxon>
        <taxon>Bacillati</taxon>
        <taxon>Bacillota</taxon>
        <taxon>Bacilli</taxon>
        <taxon>Bacillales</taxon>
        <taxon>Bacillaceae</taxon>
        <taxon>Alkalihalophilus</taxon>
    </lineage>
</organism>
<feature type="non-terminal residue" evidence="2">
    <location>
        <position position="90"/>
    </location>
</feature>
<evidence type="ECO:0000313" key="3">
    <source>
        <dbReference type="Proteomes" id="UP001287282"/>
    </source>
</evidence>
<feature type="non-terminal residue" evidence="2">
    <location>
        <position position="1"/>
    </location>
</feature>
<accession>A0ABU3XI92</accession>
<evidence type="ECO:0000313" key="2">
    <source>
        <dbReference type="EMBL" id="MDV2687149.1"/>
    </source>
</evidence>
<evidence type="ECO:0000259" key="1">
    <source>
        <dbReference type="Pfam" id="PF00930"/>
    </source>
</evidence>
<reference evidence="2 3" key="1">
    <citation type="submission" date="2023-10" db="EMBL/GenBank/DDBJ databases">
        <title>Screening of Alkalihalobacillus lindianensis BZ-TG-R113 and Its Alleviation of Salt Stress on Rapeseed Growth.</title>
        <authorList>
            <person name="Zhao B."/>
            <person name="Guo T."/>
        </authorList>
    </citation>
    <scope>NUCLEOTIDE SEQUENCE [LARGE SCALE GENOMIC DNA]</scope>
    <source>
        <strain evidence="2 3">BZ-TG-R113</strain>
    </source>
</reference>
<name>A0ABU3XI92_9BACI</name>
<dbReference type="EMBL" id="JAWJBA010000373">
    <property type="protein sequence ID" value="MDV2687149.1"/>
    <property type="molecule type" value="Genomic_DNA"/>
</dbReference>
<dbReference type="Pfam" id="PF00930">
    <property type="entry name" value="DPPIV_N"/>
    <property type="match status" value="1"/>
</dbReference>
<dbReference type="RefSeq" id="WP_317124161.1">
    <property type="nucleotide sequence ID" value="NZ_JAWJBA010000373.1"/>
</dbReference>